<keyword evidence="2" id="KW-1185">Reference proteome</keyword>
<dbReference type="Gene3D" id="1.10.600.10">
    <property type="entry name" value="Farnesyl Diphosphate Synthase"/>
    <property type="match status" value="1"/>
</dbReference>
<protein>
    <recommendedName>
        <fullName evidence="3">Geranylgeranyl pyrophosphate synthase</fullName>
    </recommendedName>
</protein>
<evidence type="ECO:0008006" key="3">
    <source>
        <dbReference type="Google" id="ProtNLM"/>
    </source>
</evidence>
<accession>A0A1E5H0N4</accession>
<dbReference type="RefSeq" id="WP_069662662.1">
    <property type="nucleotide sequence ID" value="NZ_JBHUJJ010000001.1"/>
</dbReference>
<dbReference type="OrthoDB" id="1792811at2"/>
<dbReference type="InterPro" id="IPR008949">
    <property type="entry name" value="Isoprenoid_synthase_dom_sf"/>
</dbReference>
<proteinExistence type="predicted"/>
<evidence type="ECO:0000313" key="1">
    <source>
        <dbReference type="EMBL" id="OEG18443.1"/>
    </source>
</evidence>
<sequence length="284" mass="32413">MKLIHAVCSKIKMNQTIEKYNRIYSINILETMNFDKSFRWSEYYWYISKLSNTLNYNSFDVMYSVELIGIAARVMDDLLDNDTELANKICSEHLSLLSTELLVESLELIGGHKNFDYNLLREALNAEFLDYSTVVDTSKSIDFYFQNIVQKSTAIFRLITKLGSNNNDSLDKFANHYGTLLQIENDIIGILKSPSTDISELKSTLPLIASISTLNSSNNKSLLLLLNNPETSIQTIQGKIIETGAIDFCKELVLSEKMKALTLLEELECTNDMLEFKNYLELET</sequence>
<dbReference type="SUPFAM" id="SSF48576">
    <property type="entry name" value="Terpenoid synthases"/>
    <property type="match status" value="1"/>
</dbReference>
<dbReference type="EMBL" id="MIJY01000006">
    <property type="protein sequence ID" value="OEG18443.1"/>
    <property type="molecule type" value="Genomic_DNA"/>
</dbReference>
<evidence type="ECO:0000313" key="2">
    <source>
        <dbReference type="Proteomes" id="UP000095094"/>
    </source>
</evidence>
<name>A0A1E5H0N4_9ENTE</name>
<dbReference type="Proteomes" id="UP000095094">
    <property type="component" value="Unassembled WGS sequence"/>
</dbReference>
<dbReference type="AlphaFoldDB" id="A0A1E5H0N4"/>
<gene>
    <name evidence="1" type="ORF">BCR25_16610</name>
</gene>
<reference evidence="2" key="1">
    <citation type="submission" date="2016-09" db="EMBL/GenBank/DDBJ databases">
        <authorList>
            <person name="Gulvik C.A."/>
        </authorList>
    </citation>
    <scope>NUCLEOTIDE SEQUENCE [LARGE SCALE GENOMIC DNA]</scope>
    <source>
        <strain evidence="2">LMG 8895</strain>
    </source>
</reference>
<organism evidence="1 2">
    <name type="scientific">Enterococcus termitis</name>
    <dbReference type="NCBI Taxonomy" id="332950"/>
    <lineage>
        <taxon>Bacteria</taxon>
        <taxon>Bacillati</taxon>
        <taxon>Bacillota</taxon>
        <taxon>Bacilli</taxon>
        <taxon>Lactobacillales</taxon>
        <taxon>Enterococcaceae</taxon>
        <taxon>Enterococcus</taxon>
    </lineage>
</organism>
<comment type="caution">
    <text evidence="1">The sequence shown here is derived from an EMBL/GenBank/DDBJ whole genome shotgun (WGS) entry which is preliminary data.</text>
</comment>